<organism evidence="2 3">
    <name type="scientific">Ignavibacterium album (strain DSM 19864 / JCM 16511 / NBRC 101810 / Mat9-16)</name>
    <dbReference type="NCBI Taxonomy" id="945713"/>
    <lineage>
        <taxon>Bacteria</taxon>
        <taxon>Pseudomonadati</taxon>
        <taxon>Ignavibacteriota</taxon>
        <taxon>Ignavibacteria</taxon>
        <taxon>Ignavibacteriales</taxon>
        <taxon>Ignavibacteriaceae</taxon>
        <taxon>Ignavibacterium</taxon>
    </lineage>
</organism>
<accession>I0AII6</accession>
<dbReference type="EMBL" id="CP003418">
    <property type="protein sequence ID" value="AFH48793.1"/>
    <property type="molecule type" value="Genomic_DNA"/>
</dbReference>
<gene>
    <name evidence="2" type="ordered locus">IALB_1082</name>
</gene>
<dbReference type="PATRIC" id="fig|945713.3.peg.1087"/>
<dbReference type="eggNOG" id="COG3391">
    <property type="taxonomic scope" value="Bacteria"/>
</dbReference>
<feature type="signal peptide" evidence="1">
    <location>
        <begin position="1"/>
        <end position="22"/>
    </location>
</feature>
<name>I0AII6_IGNAJ</name>
<dbReference type="Proteomes" id="UP000007394">
    <property type="component" value="Chromosome"/>
</dbReference>
<keyword evidence="3" id="KW-1185">Reference proteome</keyword>
<evidence type="ECO:0000313" key="2">
    <source>
        <dbReference type="EMBL" id="AFH48793.1"/>
    </source>
</evidence>
<dbReference type="KEGG" id="ial:IALB_1082"/>
<dbReference type="PANTHER" id="PTHR47197:SF3">
    <property type="entry name" value="DIHYDRO-HEME D1 DEHYDROGENASE"/>
    <property type="match status" value="1"/>
</dbReference>
<dbReference type="PROSITE" id="PS51257">
    <property type="entry name" value="PROKAR_LIPOPROTEIN"/>
    <property type="match status" value="1"/>
</dbReference>
<evidence type="ECO:0008006" key="4">
    <source>
        <dbReference type="Google" id="ProtNLM"/>
    </source>
</evidence>
<dbReference type="STRING" id="945713.IALB_1082"/>
<evidence type="ECO:0000256" key="1">
    <source>
        <dbReference type="SAM" id="SignalP"/>
    </source>
</evidence>
<dbReference type="OrthoDB" id="9803927at2"/>
<dbReference type="SUPFAM" id="SSF50974">
    <property type="entry name" value="Nitrous oxide reductase, N-terminal domain"/>
    <property type="match status" value="1"/>
</dbReference>
<dbReference type="InterPro" id="IPR051200">
    <property type="entry name" value="Host-pathogen_enzymatic-act"/>
</dbReference>
<dbReference type="PANTHER" id="PTHR47197">
    <property type="entry name" value="PROTEIN NIRF"/>
    <property type="match status" value="1"/>
</dbReference>
<dbReference type="HOGENOM" id="CLU_564724_0_0_10"/>
<sequence length="483" mass="52295">MKKILFLILSVSFISIIILSCGEGTTDPPTGIDENNNGFESLGLADVFVNSCASSGCHSGNNPAGDISMENYSSLIKGAVHPHQGHSAEFEGEVLIPFNSSKSLLYQMIEGNVSPISPHENLNLTAEQKSRIKNWIDNGAKNFQGKVPFSNPTFRVFVCNQSSDKISVIDGDFNVVSRIVDVSVTPTTDSPHMVKEFGEYYYVTLISAGKFLKIRKSDNQIVSELSGIEKAGMIQITSDGSIAFVSRSSTSPSIFNSVYAIRLSDMSLLQEITLPVTGVPHAIALTPNDSILYVANLTKDRISKVNAKSFEFIDDIILPSGTEPMQTSCSPDGDYLYISARGTNKLLVLSVQTDSVISEIDVNTAPMHIAVSSDGNKIFVATMGNHIAGDHGNVEVIEKSGESWSKLTTITDHRFSMPHGCDISADNNYLFVSSRNTSGMFTPKFKVVGEGKNGNLAIIDTRTIAVIKVLELEEYPSGLVVEK</sequence>
<proteinExistence type="predicted"/>
<evidence type="ECO:0000313" key="3">
    <source>
        <dbReference type="Proteomes" id="UP000007394"/>
    </source>
</evidence>
<feature type="chain" id="PRO_5003624773" description="Cytochrome C Planctomycete-type domain-containing protein" evidence="1">
    <location>
        <begin position="23"/>
        <end position="483"/>
    </location>
</feature>
<dbReference type="RefSeq" id="WP_014559948.1">
    <property type="nucleotide sequence ID" value="NC_017464.1"/>
</dbReference>
<keyword evidence="1" id="KW-0732">Signal</keyword>
<dbReference type="SUPFAM" id="SSF63829">
    <property type="entry name" value="Calcium-dependent phosphotriesterase"/>
    <property type="match status" value="1"/>
</dbReference>
<dbReference type="InterPro" id="IPR011045">
    <property type="entry name" value="N2O_reductase_N"/>
</dbReference>
<dbReference type="Gene3D" id="2.130.10.10">
    <property type="entry name" value="YVTN repeat-like/Quinoprotein amine dehydrogenase"/>
    <property type="match status" value="2"/>
</dbReference>
<dbReference type="InterPro" id="IPR015943">
    <property type="entry name" value="WD40/YVTN_repeat-like_dom_sf"/>
</dbReference>
<dbReference type="AlphaFoldDB" id="I0AII6"/>
<reference evidence="2 3" key="1">
    <citation type="journal article" date="2012" name="Front. Microbiol.">
        <title>Complete genome of Ignavibacterium album, a metabolically versatile, flagellated, facultative anaerobe from the phylum Chlorobi.</title>
        <authorList>
            <person name="Liu Z."/>
            <person name="Frigaard N.-U."/>
            <person name="Vogl K."/>
            <person name="Iino T."/>
            <person name="Ohkuma M."/>
            <person name="Overmann J."/>
            <person name="Bryant D.A."/>
        </authorList>
    </citation>
    <scope>NUCLEOTIDE SEQUENCE [LARGE SCALE GENOMIC DNA]</scope>
    <source>
        <strain evidence="3">DSM 19864 / JCM 16511 / NBRC 101810 / Mat9-16</strain>
    </source>
</reference>
<protein>
    <recommendedName>
        <fullName evidence="4">Cytochrome C Planctomycete-type domain-containing protein</fullName>
    </recommendedName>
</protein>